<dbReference type="PANTHER" id="PTHR43685">
    <property type="entry name" value="GLYCOSYLTRANSFERASE"/>
    <property type="match status" value="1"/>
</dbReference>
<evidence type="ECO:0000313" key="2">
    <source>
        <dbReference type="EMBL" id="EFB32501.1"/>
    </source>
</evidence>
<gene>
    <name evidence="2" type="ORF">HMPREF0971_01346</name>
</gene>
<dbReference type="CDD" id="cd00761">
    <property type="entry name" value="Glyco_tranf_GTA_type"/>
    <property type="match status" value="1"/>
</dbReference>
<dbReference type="Gene3D" id="3.90.550.10">
    <property type="entry name" value="Spore Coat Polysaccharide Biosynthesis Protein SpsA, Chain A"/>
    <property type="match status" value="1"/>
</dbReference>
<dbReference type="AlphaFoldDB" id="D1QQU5"/>
<dbReference type="PANTHER" id="PTHR43685:SF3">
    <property type="entry name" value="SLR2126 PROTEIN"/>
    <property type="match status" value="1"/>
</dbReference>
<dbReference type="InterPro" id="IPR001173">
    <property type="entry name" value="Glyco_trans_2-like"/>
</dbReference>
<proteinExistence type="predicted"/>
<dbReference type="Pfam" id="PF00535">
    <property type="entry name" value="Glycos_transf_2"/>
    <property type="match status" value="1"/>
</dbReference>
<name>D1QQU5_9BACT</name>
<dbReference type="STRING" id="649760.HMPREF0971_01346"/>
<dbReference type="InterPro" id="IPR050834">
    <property type="entry name" value="Glycosyltransf_2"/>
</dbReference>
<organism evidence="2 3">
    <name type="scientific">Segatella oris F0302</name>
    <dbReference type="NCBI Taxonomy" id="649760"/>
    <lineage>
        <taxon>Bacteria</taxon>
        <taxon>Pseudomonadati</taxon>
        <taxon>Bacteroidota</taxon>
        <taxon>Bacteroidia</taxon>
        <taxon>Bacteroidales</taxon>
        <taxon>Prevotellaceae</taxon>
        <taxon>Segatella</taxon>
    </lineage>
</organism>
<comment type="caution">
    <text evidence="2">The sequence shown here is derived from an EMBL/GenBank/DDBJ whole genome shotgun (WGS) entry which is preliminary data.</text>
</comment>
<dbReference type="EMBL" id="ACUZ02000023">
    <property type="protein sequence ID" value="EFB32501.1"/>
    <property type="molecule type" value="Genomic_DNA"/>
</dbReference>
<protein>
    <recommendedName>
        <fullName evidence="1">Glycosyltransferase 2-like domain-containing protein</fullName>
    </recommendedName>
</protein>
<dbReference type="HOGENOM" id="CLU_077345_0_0_10"/>
<sequence>MVKALDVQCEDIEGLRYEIIVADDGSTDKHTCHINKEILELENARHILRKENVGRAAIRNFLAKEAAYEWLLFIDSDMTMLLDDFILHYIELDNSFKVAYGGYQLGNGEISNLRYLYEKNAVSKGLPKSRKQNAYSNLHTANLLINRMTALAHPFDERFKHYGYEDVLLGKRLSEDDISFAQINNPLLFDKFESNSRFVEKTEEAMRTLYTFQTDLKGFSPLLDTVHEMKRFHLQGLFLSFWKTRKESWRAKLCGTHPNLKLYKLYKLGYFISLF</sequence>
<evidence type="ECO:0000259" key="1">
    <source>
        <dbReference type="Pfam" id="PF00535"/>
    </source>
</evidence>
<dbReference type="SUPFAM" id="SSF53448">
    <property type="entry name" value="Nucleotide-diphospho-sugar transferases"/>
    <property type="match status" value="1"/>
</dbReference>
<dbReference type="Proteomes" id="UP000004079">
    <property type="component" value="Unassembled WGS sequence"/>
</dbReference>
<accession>D1QQU5</accession>
<dbReference type="InterPro" id="IPR029044">
    <property type="entry name" value="Nucleotide-diphossugar_trans"/>
</dbReference>
<feature type="domain" description="Glycosyltransferase 2-like" evidence="1">
    <location>
        <begin position="13"/>
        <end position="135"/>
    </location>
</feature>
<reference evidence="2 3" key="1">
    <citation type="submission" date="2009-11" db="EMBL/GenBank/DDBJ databases">
        <authorList>
            <person name="Weinstock G."/>
            <person name="Sodergren E."/>
            <person name="Clifton S."/>
            <person name="Fulton L."/>
            <person name="Fulton B."/>
            <person name="Courtney L."/>
            <person name="Fronick C."/>
            <person name="Harrison M."/>
            <person name="Strong C."/>
            <person name="Farmer C."/>
            <person name="Delahaunty K."/>
            <person name="Markovic C."/>
            <person name="Hall O."/>
            <person name="Minx P."/>
            <person name="Tomlinson C."/>
            <person name="Mitreva M."/>
            <person name="Nelson J."/>
            <person name="Hou S."/>
            <person name="Wollam A."/>
            <person name="Pepin K.H."/>
            <person name="Johnson M."/>
            <person name="Bhonagiri V."/>
            <person name="Nash W.E."/>
            <person name="Warren W."/>
            <person name="Chinwalla A."/>
            <person name="Mardis E.R."/>
            <person name="Wilson R.K."/>
        </authorList>
    </citation>
    <scope>NUCLEOTIDE SEQUENCE [LARGE SCALE GENOMIC DNA]</scope>
    <source>
        <strain evidence="2 3">F0302</strain>
    </source>
</reference>
<evidence type="ECO:0000313" key="3">
    <source>
        <dbReference type="Proteomes" id="UP000004079"/>
    </source>
</evidence>